<evidence type="ECO:0000313" key="2">
    <source>
        <dbReference type="Proteomes" id="UP001629113"/>
    </source>
</evidence>
<gene>
    <name evidence="1" type="ORF">PVAG01_01346</name>
</gene>
<proteinExistence type="predicted"/>
<reference evidence="1 2" key="1">
    <citation type="submission" date="2024-06" db="EMBL/GenBank/DDBJ databases">
        <title>Complete genome of Phlyctema vagabunda strain 19-DSS-EL-015.</title>
        <authorList>
            <person name="Fiorenzani C."/>
        </authorList>
    </citation>
    <scope>NUCLEOTIDE SEQUENCE [LARGE SCALE GENOMIC DNA]</scope>
    <source>
        <strain evidence="1 2">19-DSS-EL-015</strain>
    </source>
</reference>
<dbReference type="Proteomes" id="UP001629113">
    <property type="component" value="Unassembled WGS sequence"/>
</dbReference>
<name>A0ABR4PXG0_9HELO</name>
<comment type="caution">
    <text evidence="1">The sequence shown here is derived from an EMBL/GenBank/DDBJ whole genome shotgun (WGS) entry which is preliminary data.</text>
</comment>
<dbReference type="EMBL" id="JBFCZG010000001">
    <property type="protein sequence ID" value="KAL3427837.1"/>
    <property type="molecule type" value="Genomic_DNA"/>
</dbReference>
<protein>
    <submittedName>
        <fullName evidence="1">Uncharacterized protein</fullName>
    </submittedName>
</protein>
<keyword evidence="2" id="KW-1185">Reference proteome</keyword>
<organism evidence="1 2">
    <name type="scientific">Phlyctema vagabunda</name>
    <dbReference type="NCBI Taxonomy" id="108571"/>
    <lineage>
        <taxon>Eukaryota</taxon>
        <taxon>Fungi</taxon>
        <taxon>Dikarya</taxon>
        <taxon>Ascomycota</taxon>
        <taxon>Pezizomycotina</taxon>
        <taxon>Leotiomycetes</taxon>
        <taxon>Helotiales</taxon>
        <taxon>Dermateaceae</taxon>
        <taxon>Phlyctema</taxon>
    </lineage>
</organism>
<sequence length="165" mass="18854">MAPRKPGAKDREEDSTYLGDVGPMPCWACKLRGNGITDANSNWRLWNADMKIFRDGKGTVDEDEVFASKDEEILTKMERRRKAILWFSISEKLREEHLVDLGGRDKTSEDVLKRIHERVAPPGTPYQPLGALVVTDEIREGMKEVERKMALKKEKDLQDDVSVPE</sequence>
<accession>A0ABR4PXG0</accession>
<evidence type="ECO:0000313" key="1">
    <source>
        <dbReference type="EMBL" id="KAL3427837.1"/>
    </source>
</evidence>